<reference evidence="3 4" key="1">
    <citation type="journal article" date="2013" name="Genome Announc.">
        <title>Draft Genome of the Marine Gammaproteobacterium Halomonas titanicae.</title>
        <authorList>
            <person name="Sanchez-Porro C."/>
            <person name="de la Haba R.R."/>
            <person name="Cruz-Hernandez N."/>
            <person name="Gonzalez J.M."/>
            <person name="Reyes-Guirao C."/>
            <person name="Navarro-Sampedro L."/>
            <person name="Carballo M."/>
            <person name="Ventosa A."/>
        </authorList>
    </citation>
    <scope>NUCLEOTIDE SEQUENCE [LARGE SCALE GENOMIC DNA]</scope>
    <source>
        <strain evidence="3 4">BH1</strain>
    </source>
</reference>
<dbReference type="Proteomes" id="UP000011651">
    <property type="component" value="Unassembled WGS sequence"/>
</dbReference>
<gene>
    <name evidence="3" type="ORF">HALTITAN_0986</name>
</gene>
<organism evidence="3 4">
    <name type="scientific">Vreelandella titanicae BH1</name>
    <dbReference type="NCBI Taxonomy" id="1204738"/>
    <lineage>
        <taxon>Bacteria</taxon>
        <taxon>Pseudomonadati</taxon>
        <taxon>Pseudomonadota</taxon>
        <taxon>Gammaproteobacteria</taxon>
        <taxon>Oceanospirillales</taxon>
        <taxon>Halomonadaceae</taxon>
        <taxon>Vreelandella</taxon>
    </lineage>
</organism>
<dbReference type="PATRIC" id="fig|1204738.3.peg.1484"/>
<dbReference type="AlphaFoldDB" id="L9UBR3"/>
<dbReference type="InterPro" id="IPR021109">
    <property type="entry name" value="Peptidase_aspartic_dom_sf"/>
</dbReference>
<dbReference type="EMBL" id="AOPO01000002">
    <property type="protein sequence ID" value="ELY22400.1"/>
    <property type="molecule type" value="Genomic_DNA"/>
</dbReference>
<protein>
    <submittedName>
        <fullName evidence="3">Peptidase aspartic, catalytic</fullName>
    </submittedName>
</protein>
<feature type="region of interest" description="Disordered" evidence="1">
    <location>
        <begin position="307"/>
        <end position="332"/>
    </location>
</feature>
<dbReference type="Gene3D" id="2.40.70.10">
    <property type="entry name" value="Acid Proteases"/>
    <property type="match status" value="1"/>
</dbReference>
<dbReference type="SUPFAM" id="SSF50630">
    <property type="entry name" value="Acid proteases"/>
    <property type="match status" value="1"/>
</dbReference>
<name>L9UBR3_9GAMM</name>
<dbReference type="Pfam" id="PF05618">
    <property type="entry name" value="Zn_protease"/>
    <property type="match status" value="1"/>
</dbReference>
<feature type="compositionally biased region" description="Acidic residues" evidence="1">
    <location>
        <begin position="319"/>
        <end position="332"/>
    </location>
</feature>
<proteinExistence type="predicted"/>
<comment type="caution">
    <text evidence="3">The sequence shown here is derived from an EMBL/GenBank/DDBJ whole genome shotgun (WGS) entry which is preliminary data.</text>
</comment>
<sequence length="332" mass="37236">MDERNFTHSGLTGSLNIYYVKLDKIGAPKAMMALDTRPPSPYHSPTYCPRISLVMRPGVLWLIAGLSLSIAGCAATQPETNQPPPLSEASFNSRILELESQLTQQCDTRINLQQRQLDHQQALTADMREVGSLLRYLRQDVQQLEARGEEPVIIREECEIDESLTTKTLLGRSEWVGLPSLGTYLKARVDSGANTSSLSAAEITRFERDGEDWVRFKLALNDDDVAVESQRDEWVEAPIVRRVRIVQASGEESRPVISLLMTLGPIRENVEFTLNDRSHLDYPVLLGRRFLMDIAVIDVADTYLHERPEFPGGEPADQAAEDEAVDEDDSEE</sequence>
<evidence type="ECO:0000259" key="2">
    <source>
        <dbReference type="Pfam" id="PF05618"/>
    </source>
</evidence>
<dbReference type="InterPro" id="IPR008503">
    <property type="entry name" value="Asp_endopeptidase"/>
</dbReference>
<feature type="domain" description="Retropepsin-like aspartic endopeptidase" evidence="2">
    <location>
        <begin position="170"/>
        <end position="307"/>
    </location>
</feature>
<evidence type="ECO:0000313" key="3">
    <source>
        <dbReference type="EMBL" id="ELY22400.1"/>
    </source>
</evidence>
<dbReference type="PANTHER" id="PTHR38037:SF2">
    <property type="entry name" value="ATP-DEPENDENT ZINC PROTEASE DOMAIN-CONTAINING PROTEIN-RELATED"/>
    <property type="match status" value="1"/>
</dbReference>
<dbReference type="PANTHER" id="PTHR38037">
    <property type="entry name" value="ZN_PROTEASE DOMAIN-CONTAINING PROTEIN"/>
    <property type="match status" value="1"/>
</dbReference>
<evidence type="ECO:0000256" key="1">
    <source>
        <dbReference type="SAM" id="MobiDB-lite"/>
    </source>
</evidence>
<accession>L9UBR3</accession>
<evidence type="ECO:0000313" key="4">
    <source>
        <dbReference type="Proteomes" id="UP000011651"/>
    </source>
</evidence>